<sequence>MFATDKFFIRARHPQSFGISNILLVPCPYSSVAFFFQNGINFSTNLHATINNRRCVALRDKTPYASYYQLPITNDQLPITQ</sequence>
<proteinExistence type="predicted"/>
<dbReference type="Proteomes" id="UP000218785">
    <property type="component" value="Chromosome"/>
</dbReference>
<dbReference type="EMBL" id="AP018248">
    <property type="protein sequence ID" value="BAZ02497.1"/>
    <property type="molecule type" value="Genomic_DNA"/>
</dbReference>
<protein>
    <submittedName>
        <fullName evidence="1">Uncharacterized protein</fullName>
    </submittedName>
</protein>
<accession>A0A1Z4N9T1</accession>
<gene>
    <name evidence="1" type="ORF">NIES37_65100</name>
</gene>
<name>A0A1Z4N9T1_9CYAN</name>
<evidence type="ECO:0000313" key="1">
    <source>
        <dbReference type="EMBL" id="BAZ02497.1"/>
    </source>
</evidence>
<dbReference type="KEGG" id="ttq:NIES37_65100"/>
<organism evidence="1 2">
    <name type="scientific">Tolypothrix tenuis PCC 7101</name>
    <dbReference type="NCBI Taxonomy" id="231146"/>
    <lineage>
        <taxon>Bacteria</taxon>
        <taxon>Bacillati</taxon>
        <taxon>Cyanobacteriota</taxon>
        <taxon>Cyanophyceae</taxon>
        <taxon>Nostocales</taxon>
        <taxon>Tolypothrichaceae</taxon>
        <taxon>Tolypothrix</taxon>
    </lineage>
</organism>
<evidence type="ECO:0000313" key="2">
    <source>
        <dbReference type="Proteomes" id="UP000218785"/>
    </source>
</evidence>
<dbReference type="AlphaFoldDB" id="A0A1Z4N9T1"/>
<reference evidence="1 2" key="1">
    <citation type="submission" date="2017-06" db="EMBL/GenBank/DDBJ databases">
        <title>Genome sequencing of cyanobaciteial culture collection at National Institute for Environmental Studies (NIES).</title>
        <authorList>
            <person name="Hirose Y."/>
            <person name="Shimura Y."/>
            <person name="Fujisawa T."/>
            <person name="Nakamura Y."/>
            <person name="Kawachi M."/>
        </authorList>
    </citation>
    <scope>NUCLEOTIDE SEQUENCE [LARGE SCALE GENOMIC DNA]</scope>
    <source>
        <strain evidence="1 2">NIES-37</strain>
    </source>
</reference>
<keyword evidence="2" id="KW-1185">Reference proteome</keyword>